<evidence type="ECO:0000313" key="3">
    <source>
        <dbReference type="Proteomes" id="UP000664317"/>
    </source>
</evidence>
<dbReference type="Proteomes" id="UP000664317">
    <property type="component" value="Unassembled WGS sequence"/>
</dbReference>
<gene>
    <name evidence="2" type="ORF">J0A68_15860</name>
</gene>
<comment type="caution">
    <text evidence="2">The sequence shown here is derived from an EMBL/GenBank/DDBJ whole genome shotgun (WGS) entry which is preliminary data.</text>
</comment>
<accession>A0ABS3C785</accession>
<reference evidence="2 3" key="1">
    <citation type="submission" date="2021-03" db="EMBL/GenBank/DDBJ databases">
        <title>novel species isolated from a fishpond in China.</title>
        <authorList>
            <person name="Lu H."/>
            <person name="Cai Z."/>
        </authorList>
    </citation>
    <scope>NUCLEOTIDE SEQUENCE [LARGE SCALE GENOMIC DNA]</scope>
    <source>
        <strain evidence="2 3">H41</strain>
    </source>
</reference>
<feature type="transmembrane region" description="Helical" evidence="1">
    <location>
        <begin position="91"/>
        <end position="108"/>
    </location>
</feature>
<proteinExistence type="predicted"/>
<name>A0ABS3C785_9BACT</name>
<keyword evidence="1" id="KW-1133">Transmembrane helix</keyword>
<keyword evidence="3" id="KW-1185">Reference proteome</keyword>
<evidence type="ECO:0000313" key="2">
    <source>
        <dbReference type="EMBL" id="MBN7812429.1"/>
    </source>
</evidence>
<organism evidence="2 3">
    <name type="scientific">Algoriphagus oliviformis</name>
    <dbReference type="NCBI Taxonomy" id="2811231"/>
    <lineage>
        <taxon>Bacteria</taxon>
        <taxon>Pseudomonadati</taxon>
        <taxon>Bacteroidota</taxon>
        <taxon>Cytophagia</taxon>
        <taxon>Cytophagales</taxon>
        <taxon>Cyclobacteriaceae</taxon>
        <taxon>Algoriphagus</taxon>
    </lineage>
</organism>
<protein>
    <submittedName>
        <fullName evidence="2">Uncharacterized protein</fullName>
    </submittedName>
</protein>
<keyword evidence="1" id="KW-0472">Membrane</keyword>
<evidence type="ECO:0000256" key="1">
    <source>
        <dbReference type="SAM" id="Phobius"/>
    </source>
</evidence>
<dbReference type="EMBL" id="JAFKCT010000007">
    <property type="protein sequence ID" value="MBN7812429.1"/>
    <property type="molecule type" value="Genomic_DNA"/>
</dbReference>
<dbReference type="RefSeq" id="WP_206579210.1">
    <property type="nucleotide sequence ID" value="NZ_JAFKCT010000007.1"/>
</dbReference>
<keyword evidence="1" id="KW-0812">Transmembrane</keyword>
<sequence length="128" mass="14052">MVEKTLGLWPELVIRRVNIFNLGDQNMHVKIEGHPSFSSKFAGLGNAVYHAASGEAVSKKELMKDTAFFNGARVTKIRLHFGDFGGLGLKLVYFGLGILSCSVIVSNLKTKNIEEPMEKATRRVASLS</sequence>